<dbReference type="KEGG" id="nag:AArcMg_3002"/>
<reference evidence="3" key="1">
    <citation type="submission" date="2018-02" db="EMBL/GenBank/DDBJ databases">
        <title>Phenotypic and genomic properties of facultatively anaerobic sulfur-reducing natronoarchaea from hypersaline soda lakes.</title>
        <authorList>
            <person name="Sorokin D.Y."/>
            <person name="Kublanov I.V."/>
            <person name="Roman P."/>
            <person name="Sinninghe Damste J.S."/>
            <person name="Golyshin P.N."/>
            <person name="Rojo D."/>
            <person name="Ciordia S."/>
            <person name="Mena M.D.C."/>
            <person name="Ferrer M."/>
            <person name="Messina E."/>
            <person name="Smedile F."/>
            <person name="La Spada G."/>
            <person name="La Cono V."/>
            <person name="Yakimov M.M."/>
        </authorList>
    </citation>
    <scope>NUCLEOTIDE SEQUENCE [LARGE SCALE GENOMIC DNA]</scope>
    <source>
        <strain evidence="3">AArc-Mg</strain>
    </source>
</reference>
<feature type="transmembrane region" description="Helical" evidence="1">
    <location>
        <begin position="30"/>
        <end position="49"/>
    </location>
</feature>
<dbReference type="AlphaFoldDB" id="A0A346PTZ5"/>
<dbReference type="OrthoDB" id="206423at2157"/>
<name>A0A346PTZ5_9EURY</name>
<evidence type="ECO:0000256" key="1">
    <source>
        <dbReference type="SAM" id="Phobius"/>
    </source>
</evidence>
<dbReference type="RefSeq" id="WP_117369533.1">
    <property type="nucleotide sequence ID" value="NZ_CP027033.1"/>
</dbReference>
<dbReference type="EMBL" id="CP027033">
    <property type="protein sequence ID" value="AXR82990.1"/>
    <property type="molecule type" value="Genomic_DNA"/>
</dbReference>
<proteinExistence type="predicted"/>
<keyword evidence="3" id="KW-1185">Reference proteome</keyword>
<organism evidence="2 3">
    <name type="scientific">Natrarchaeobaculum sulfurireducens</name>
    <dbReference type="NCBI Taxonomy" id="2044521"/>
    <lineage>
        <taxon>Archaea</taxon>
        <taxon>Methanobacteriati</taxon>
        <taxon>Methanobacteriota</taxon>
        <taxon>Stenosarchaea group</taxon>
        <taxon>Halobacteria</taxon>
        <taxon>Halobacteriales</taxon>
        <taxon>Natrialbaceae</taxon>
        <taxon>Natrarchaeobaculum</taxon>
    </lineage>
</organism>
<protein>
    <submittedName>
        <fullName evidence="2">Uncharacterized protein</fullName>
    </submittedName>
</protein>
<sequence>MGSRRDAALAVIVLAVAVVAVVFVEASLSIAAGVAGGVGTLVFEAVATRERALVRRYWDRSLVQAATIAFSLVGIAVGALVAPSIVLSFVIGALVAYLGFLFVVTFVG</sequence>
<dbReference type="GeneID" id="37643495"/>
<feature type="transmembrane region" description="Helical" evidence="1">
    <location>
        <begin position="7"/>
        <end position="24"/>
    </location>
</feature>
<gene>
    <name evidence="2" type="ORF">AArcMg_3002</name>
</gene>
<keyword evidence="1" id="KW-0472">Membrane</keyword>
<keyword evidence="1" id="KW-0812">Transmembrane</keyword>
<accession>A0A346PTZ5</accession>
<evidence type="ECO:0000313" key="2">
    <source>
        <dbReference type="EMBL" id="AXR82990.1"/>
    </source>
</evidence>
<feature type="transmembrane region" description="Helical" evidence="1">
    <location>
        <begin position="87"/>
        <end position="107"/>
    </location>
</feature>
<evidence type="ECO:0000313" key="3">
    <source>
        <dbReference type="Proteomes" id="UP000258613"/>
    </source>
</evidence>
<feature type="transmembrane region" description="Helical" evidence="1">
    <location>
        <begin position="61"/>
        <end position="81"/>
    </location>
</feature>
<keyword evidence="1" id="KW-1133">Transmembrane helix</keyword>
<dbReference type="Proteomes" id="UP000258613">
    <property type="component" value="Chromosome"/>
</dbReference>